<dbReference type="GO" id="GO:0000709">
    <property type="term" value="P:meiotic joint molecule formation"/>
    <property type="evidence" value="ECO:0007669"/>
    <property type="project" value="TreeGrafter"/>
</dbReference>
<keyword evidence="7" id="KW-0469">Meiosis</keyword>
<evidence type="ECO:0000256" key="4">
    <source>
        <dbReference type="ARBA" id="ARBA00023054"/>
    </source>
</evidence>
<dbReference type="GO" id="GO:0120231">
    <property type="term" value="C:DNA recombinase auxiliary factor complex"/>
    <property type="evidence" value="ECO:0007669"/>
    <property type="project" value="TreeGrafter"/>
</dbReference>
<reference evidence="11" key="1">
    <citation type="submission" date="2019-06" db="EMBL/GenBank/DDBJ databases">
        <authorList>
            <person name="Zheng W."/>
        </authorList>
    </citation>
    <scope>NUCLEOTIDE SEQUENCE</scope>
    <source>
        <strain evidence="11">QDHG01</strain>
    </source>
</reference>
<keyword evidence="6" id="KW-0539">Nucleus</keyword>
<dbReference type="GO" id="GO:0003690">
    <property type="term" value="F:double-stranded DNA binding"/>
    <property type="evidence" value="ECO:0007669"/>
    <property type="project" value="TreeGrafter"/>
</dbReference>
<evidence type="ECO:0000256" key="6">
    <source>
        <dbReference type="ARBA" id="ARBA00023242"/>
    </source>
</evidence>
<gene>
    <name evidence="11" type="ORF">FGO68_gene10658</name>
</gene>
<dbReference type="GO" id="GO:0120230">
    <property type="term" value="F:recombinase activator activity"/>
    <property type="evidence" value="ECO:0007669"/>
    <property type="project" value="TreeGrafter"/>
</dbReference>
<dbReference type="Gene3D" id="1.10.10.10">
    <property type="entry name" value="Winged helix-like DNA-binding domain superfamily/Winged helix DNA-binding domain"/>
    <property type="match status" value="1"/>
</dbReference>
<dbReference type="InterPro" id="IPR010776">
    <property type="entry name" value="Hop2_WH_dom"/>
</dbReference>
<evidence type="ECO:0000256" key="7">
    <source>
        <dbReference type="ARBA" id="ARBA00023254"/>
    </source>
</evidence>
<keyword evidence="5" id="KW-0233">DNA recombination</keyword>
<feature type="coiled-coil region" evidence="8">
    <location>
        <begin position="79"/>
        <end position="143"/>
    </location>
</feature>
<evidence type="ECO:0000256" key="3">
    <source>
        <dbReference type="ARBA" id="ARBA00016093"/>
    </source>
</evidence>
<dbReference type="AlphaFoldDB" id="A0A8J8NEZ6"/>
<dbReference type="Pfam" id="PF18517">
    <property type="entry name" value="LZ3wCH"/>
    <property type="match status" value="1"/>
</dbReference>
<dbReference type="GO" id="GO:0007129">
    <property type="term" value="P:homologous chromosome pairing at meiosis"/>
    <property type="evidence" value="ECO:0007669"/>
    <property type="project" value="TreeGrafter"/>
</dbReference>
<protein>
    <recommendedName>
        <fullName evidence="3">Homologous-pairing protein 2 homolog</fullName>
    </recommendedName>
</protein>
<comment type="subcellular location">
    <subcellularLocation>
        <location evidence="1">Nucleus</location>
    </subcellularLocation>
</comment>
<evidence type="ECO:0000313" key="12">
    <source>
        <dbReference type="Proteomes" id="UP000785679"/>
    </source>
</evidence>
<keyword evidence="12" id="KW-1185">Reference proteome</keyword>
<dbReference type="OrthoDB" id="272266at2759"/>
<dbReference type="Pfam" id="PF07106">
    <property type="entry name" value="WHD_TBPIP"/>
    <property type="match status" value="1"/>
</dbReference>
<feature type="domain" description="Leucine zipper with capping helix" evidence="10">
    <location>
        <begin position="149"/>
        <end position="203"/>
    </location>
</feature>
<comment type="similarity">
    <text evidence="2">Belongs to the HOP2 family.</text>
</comment>
<evidence type="ECO:0000256" key="1">
    <source>
        <dbReference type="ARBA" id="ARBA00004123"/>
    </source>
</evidence>
<evidence type="ECO:0000256" key="8">
    <source>
        <dbReference type="SAM" id="Coils"/>
    </source>
</evidence>
<dbReference type="InterPro" id="IPR040661">
    <property type="entry name" value="LZ3wCH"/>
</dbReference>
<evidence type="ECO:0000259" key="10">
    <source>
        <dbReference type="Pfam" id="PF18517"/>
    </source>
</evidence>
<evidence type="ECO:0000313" key="11">
    <source>
        <dbReference type="EMBL" id="TNV73135.1"/>
    </source>
</evidence>
<dbReference type="PANTHER" id="PTHR15938">
    <property type="entry name" value="TBP-1 INTERACTING PROTEIN"/>
    <property type="match status" value="1"/>
</dbReference>
<evidence type="ECO:0000256" key="5">
    <source>
        <dbReference type="ARBA" id="ARBA00023172"/>
    </source>
</evidence>
<evidence type="ECO:0000256" key="2">
    <source>
        <dbReference type="ARBA" id="ARBA00007922"/>
    </source>
</evidence>
<organism evidence="11 12">
    <name type="scientific">Halteria grandinella</name>
    <dbReference type="NCBI Taxonomy" id="5974"/>
    <lineage>
        <taxon>Eukaryota</taxon>
        <taxon>Sar</taxon>
        <taxon>Alveolata</taxon>
        <taxon>Ciliophora</taxon>
        <taxon>Intramacronucleata</taxon>
        <taxon>Spirotrichea</taxon>
        <taxon>Stichotrichia</taxon>
        <taxon>Sporadotrichida</taxon>
        <taxon>Halteriidae</taxon>
        <taxon>Halteria</taxon>
    </lineage>
</organism>
<keyword evidence="4 8" id="KW-0175">Coiled coil</keyword>
<sequence>MSEKEAKEAIREYMIKQNRPYSYGNIIDNLHGRIAKAICLRVLEDLTAKEKILTSKEYGKCIIYLANQDKFPATSNAELAKLDAQIKTLKDSLEEKKARLKEAQSTLTKASQGLNNTQLRSELERLKRQNAEMGGKLEKYEAGAVKLVSEEDIERGRKEMGRYCQEWRKRKRACMEIIDMISESADMNRKEFIKKLWIETDEEARVNILDYIV</sequence>
<dbReference type="Proteomes" id="UP000785679">
    <property type="component" value="Unassembled WGS sequence"/>
</dbReference>
<name>A0A8J8NEZ6_HALGN</name>
<dbReference type="InterPro" id="IPR036388">
    <property type="entry name" value="WH-like_DNA-bd_sf"/>
</dbReference>
<accession>A0A8J8NEZ6</accession>
<feature type="domain" description="Homologous-pairing protein 2 winged helix" evidence="9">
    <location>
        <begin position="5"/>
        <end position="67"/>
    </location>
</feature>
<evidence type="ECO:0000259" key="9">
    <source>
        <dbReference type="Pfam" id="PF07106"/>
    </source>
</evidence>
<comment type="caution">
    <text evidence="11">The sequence shown here is derived from an EMBL/GenBank/DDBJ whole genome shotgun (WGS) entry which is preliminary data.</text>
</comment>
<dbReference type="PANTHER" id="PTHR15938:SF0">
    <property type="entry name" value="HOMOLOGOUS-PAIRING PROTEIN 2 HOMOLOG"/>
    <property type="match status" value="1"/>
</dbReference>
<dbReference type="GO" id="GO:0010774">
    <property type="term" value="P:meiotic strand invasion involved in reciprocal meiotic recombination"/>
    <property type="evidence" value="ECO:0007669"/>
    <property type="project" value="TreeGrafter"/>
</dbReference>
<dbReference type="GO" id="GO:0000794">
    <property type="term" value="C:condensed nuclear chromosome"/>
    <property type="evidence" value="ECO:0007669"/>
    <property type="project" value="TreeGrafter"/>
</dbReference>
<dbReference type="EMBL" id="RRYP01019760">
    <property type="protein sequence ID" value="TNV73135.1"/>
    <property type="molecule type" value="Genomic_DNA"/>
</dbReference>
<proteinExistence type="inferred from homology"/>